<proteinExistence type="predicted"/>
<name>A0A2A5QUC5_9EURY</name>
<comment type="caution">
    <text evidence="2">The sequence shown here is derived from an EMBL/GenBank/DDBJ whole genome shotgun (WGS) entry which is preliminary data.</text>
</comment>
<dbReference type="InterPro" id="IPR050570">
    <property type="entry name" value="Cell_wall_metabolism_enzyme"/>
</dbReference>
<evidence type="ECO:0000313" key="2">
    <source>
        <dbReference type="EMBL" id="PCR90451.1"/>
    </source>
</evidence>
<keyword evidence="3" id="KW-1185">Reference proteome</keyword>
<dbReference type="RefSeq" id="WP_097379399.1">
    <property type="nucleotide sequence ID" value="NZ_NXNI01000001.1"/>
</dbReference>
<organism evidence="2 3">
    <name type="scientific">Natrinema ejinorense</name>
    <dbReference type="NCBI Taxonomy" id="373386"/>
    <lineage>
        <taxon>Archaea</taxon>
        <taxon>Methanobacteriati</taxon>
        <taxon>Methanobacteriota</taxon>
        <taxon>Stenosarchaea group</taxon>
        <taxon>Halobacteria</taxon>
        <taxon>Halobacteriales</taxon>
        <taxon>Natrialbaceae</taxon>
        <taxon>Natrinema</taxon>
    </lineage>
</organism>
<dbReference type="InterPro" id="IPR011055">
    <property type="entry name" value="Dup_hybrid_motif"/>
</dbReference>
<dbReference type="Proteomes" id="UP000219689">
    <property type="component" value="Unassembled WGS sequence"/>
</dbReference>
<sequence length="333" mass="37167">MSDPNTHPNLPSVDRSNGLRSRLPSPTSLALLFFLGIPGSLIPSLKRLEWFYLFGLFTLWHMVTGIVPSPSDDAEATNWISMGTPSGLRPLVSMVSLQLNPLIQWQGVKQIAGHGLTFLRYRLRLPDLDRFDQQVDYRLPVEGEWTVVNGGPTRDTSHSWGILAQRYAYDLVVTDDDGRSYEGSGDRPAEYHCFGEPIVAPADGVVVAASDGHRDYHRAGGWLDPRQRDLRGNFLTIEHATGEYSVLAHLRNGSLEVSKGDRVERGERVARCGNSGNSSEPHLHFQLQDRPSFFRSMGLPIHFSNLRLREPDGEETVHERAYIAAGQRVASTE</sequence>
<dbReference type="InterPro" id="IPR016047">
    <property type="entry name" value="M23ase_b-sheet_dom"/>
</dbReference>
<dbReference type="Pfam" id="PF01551">
    <property type="entry name" value="Peptidase_M23"/>
    <property type="match status" value="1"/>
</dbReference>
<dbReference type="EMBL" id="NXNI01000001">
    <property type="protein sequence ID" value="PCR90451.1"/>
    <property type="molecule type" value="Genomic_DNA"/>
</dbReference>
<evidence type="ECO:0000313" key="3">
    <source>
        <dbReference type="Proteomes" id="UP000219689"/>
    </source>
</evidence>
<dbReference type="OrthoDB" id="177975at2157"/>
<feature type="domain" description="M23ase beta-sheet core" evidence="1">
    <location>
        <begin position="195"/>
        <end position="288"/>
    </location>
</feature>
<accession>A0A2A5QUC5</accession>
<gene>
    <name evidence="2" type="ORF">CP557_07890</name>
</gene>
<dbReference type="PANTHER" id="PTHR21666">
    <property type="entry name" value="PEPTIDASE-RELATED"/>
    <property type="match status" value="1"/>
</dbReference>
<dbReference type="PANTHER" id="PTHR21666:SF270">
    <property type="entry name" value="MUREIN HYDROLASE ACTIVATOR ENVC"/>
    <property type="match status" value="1"/>
</dbReference>
<evidence type="ECO:0000259" key="1">
    <source>
        <dbReference type="Pfam" id="PF01551"/>
    </source>
</evidence>
<dbReference type="CDD" id="cd12797">
    <property type="entry name" value="M23_peptidase"/>
    <property type="match status" value="1"/>
</dbReference>
<protein>
    <submittedName>
        <fullName evidence="2">Peptidase M23</fullName>
    </submittedName>
</protein>
<dbReference type="Gene3D" id="2.70.70.10">
    <property type="entry name" value="Glucose Permease (Domain IIA)"/>
    <property type="match status" value="1"/>
</dbReference>
<dbReference type="AlphaFoldDB" id="A0A2A5QUC5"/>
<dbReference type="SUPFAM" id="SSF51261">
    <property type="entry name" value="Duplicated hybrid motif"/>
    <property type="match status" value="1"/>
</dbReference>
<dbReference type="GO" id="GO:0004222">
    <property type="term" value="F:metalloendopeptidase activity"/>
    <property type="evidence" value="ECO:0007669"/>
    <property type="project" value="TreeGrafter"/>
</dbReference>
<reference evidence="2 3" key="1">
    <citation type="submission" date="2017-09" db="EMBL/GenBank/DDBJ databases">
        <title>Genome sequences of Natrinema ejinorence JCM 13890T.</title>
        <authorList>
            <person name="Roh S.W."/>
            <person name="Kim Y.B."/>
            <person name="Kim J.Y."/>
        </authorList>
    </citation>
    <scope>NUCLEOTIDE SEQUENCE [LARGE SCALE GENOMIC DNA]</scope>
    <source>
        <strain evidence="2 3">JCM 13890</strain>
    </source>
</reference>